<protein>
    <submittedName>
        <fullName evidence="2">Uncharacterized protein</fullName>
    </submittedName>
</protein>
<feature type="non-terminal residue" evidence="2">
    <location>
        <position position="1"/>
    </location>
</feature>
<evidence type="ECO:0000313" key="2">
    <source>
        <dbReference type="EMBL" id="GCB80750.1"/>
    </source>
</evidence>
<evidence type="ECO:0000313" key="3">
    <source>
        <dbReference type="Proteomes" id="UP000288216"/>
    </source>
</evidence>
<dbReference type="Proteomes" id="UP000288216">
    <property type="component" value="Unassembled WGS sequence"/>
</dbReference>
<proteinExistence type="predicted"/>
<dbReference type="EMBL" id="BFAA01024863">
    <property type="protein sequence ID" value="GCB80750.1"/>
    <property type="molecule type" value="Genomic_DNA"/>
</dbReference>
<feature type="non-terminal residue" evidence="2">
    <location>
        <position position="50"/>
    </location>
</feature>
<accession>A0A401Q5T6</accession>
<name>A0A401Q5T6_SCYTO</name>
<dbReference type="AlphaFoldDB" id="A0A401Q5T6"/>
<feature type="region of interest" description="Disordered" evidence="1">
    <location>
        <begin position="27"/>
        <end position="50"/>
    </location>
</feature>
<comment type="caution">
    <text evidence="2">The sequence shown here is derived from an EMBL/GenBank/DDBJ whole genome shotgun (WGS) entry which is preliminary data.</text>
</comment>
<organism evidence="2 3">
    <name type="scientific">Scyliorhinus torazame</name>
    <name type="common">Cloudy catshark</name>
    <name type="synonym">Catulus torazame</name>
    <dbReference type="NCBI Taxonomy" id="75743"/>
    <lineage>
        <taxon>Eukaryota</taxon>
        <taxon>Metazoa</taxon>
        <taxon>Chordata</taxon>
        <taxon>Craniata</taxon>
        <taxon>Vertebrata</taxon>
        <taxon>Chondrichthyes</taxon>
        <taxon>Elasmobranchii</taxon>
        <taxon>Galeomorphii</taxon>
        <taxon>Galeoidea</taxon>
        <taxon>Carcharhiniformes</taxon>
        <taxon>Scyliorhinidae</taxon>
        <taxon>Scyliorhinus</taxon>
    </lineage>
</organism>
<gene>
    <name evidence="2" type="ORF">scyTo_0022922</name>
</gene>
<keyword evidence="3" id="KW-1185">Reference proteome</keyword>
<evidence type="ECO:0000256" key="1">
    <source>
        <dbReference type="SAM" id="MobiDB-lite"/>
    </source>
</evidence>
<reference evidence="2 3" key="1">
    <citation type="journal article" date="2018" name="Nat. Ecol. Evol.">
        <title>Shark genomes provide insights into elasmobranch evolution and the origin of vertebrates.</title>
        <authorList>
            <person name="Hara Y"/>
            <person name="Yamaguchi K"/>
            <person name="Onimaru K"/>
            <person name="Kadota M"/>
            <person name="Koyanagi M"/>
            <person name="Keeley SD"/>
            <person name="Tatsumi K"/>
            <person name="Tanaka K"/>
            <person name="Motone F"/>
            <person name="Kageyama Y"/>
            <person name="Nozu R"/>
            <person name="Adachi N"/>
            <person name="Nishimura O"/>
            <person name="Nakagawa R"/>
            <person name="Tanegashima C"/>
            <person name="Kiyatake I"/>
            <person name="Matsumoto R"/>
            <person name="Murakumo K"/>
            <person name="Nishida K"/>
            <person name="Terakita A"/>
            <person name="Kuratani S"/>
            <person name="Sato K"/>
            <person name="Hyodo S Kuraku.S."/>
        </authorList>
    </citation>
    <scope>NUCLEOTIDE SEQUENCE [LARGE SCALE GENOMIC DNA]</scope>
</reference>
<sequence length="50" mass="6070">KHKSHTLLSLDQAQSEIKEEYEREIEKLRDDQQNCSSKQRDLERREAEIK</sequence>